<evidence type="ECO:0000256" key="3">
    <source>
        <dbReference type="ARBA" id="ARBA00023002"/>
    </source>
</evidence>
<comment type="similarity">
    <text evidence="1">Belongs to the short-chain dehydrogenases/reductases (SDR) family.</text>
</comment>
<dbReference type="GO" id="GO:0006633">
    <property type="term" value="P:fatty acid biosynthetic process"/>
    <property type="evidence" value="ECO:0007669"/>
    <property type="project" value="TreeGrafter"/>
</dbReference>
<evidence type="ECO:0000256" key="1">
    <source>
        <dbReference type="ARBA" id="ARBA00006484"/>
    </source>
</evidence>
<dbReference type="eggNOG" id="KOG0725">
    <property type="taxonomic scope" value="Eukaryota"/>
</dbReference>
<reference evidence="5" key="1">
    <citation type="journal article" date="2012" name="MBio">
        <title>Comparative genome analysis of Trichophyton rubrum and related dermatophytes reveals candidate genes involved in infection.</title>
        <authorList>
            <person name="Martinez D.A."/>
            <person name="Oliver B.G."/>
            <person name="Graeser Y."/>
            <person name="Goldberg J.M."/>
            <person name="Li W."/>
            <person name="Martinez-Rossi N.M."/>
            <person name="Monod M."/>
            <person name="Shelest E."/>
            <person name="Barton R.C."/>
            <person name="Birch E."/>
            <person name="Brakhage A.A."/>
            <person name="Chen Z."/>
            <person name="Gurr S.J."/>
            <person name="Heiman D."/>
            <person name="Heitman J."/>
            <person name="Kosti I."/>
            <person name="Rossi A."/>
            <person name="Saif S."/>
            <person name="Samalova M."/>
            <person name="Saunders C.W."/>
            <person name="Shea T."/>
            <person name="Summerbell R.C."/>
            <person name="Xu J."/>
            <person name="Young S."/>
            <person name="Zeng Q."/>
            <person name="Birren B.W."/>
            <person name="Cuomo C.A."/>
            <person name="White T.C."/>
        </authorList>
    </citation>
    <scope>NUCLEOTIDE SEQUENCE [LARGE SCALE GENOMIC DNA]</scope>
    <source>
        <strain evidence="5">ATCC MYA-4606 / CBS 127.97</strain>
    </source>
</reference>
<dbReference type="Proteomes" id="UP000009169">
    <property type="component" value="Unassembled WGS sequence"/>
</dbReference>
<dbReference type="SUPFAM" id="SSF51735">
    <property type="entry name" value="NAD(P)-binding Rossmann-fold domains"/>
    <property type="match status" value="1"/>
</dbReference>
<dbReference type="PANTHER" id="PTHR42760">
    <property type="entry name" value="SHORT-CHAIN DEHYDROGENASES/REDUCTASES FAMILY MEMBER"/>
    <property type="match status" value="1"/>
</dbReference>
<gene>
    <name evidence="4" type="ORF">TEQG_06993</name>
</gene>
<dbReference type="GO" id="GO:0048038">
    <property type="term" value="F:quinone binding"/>
    <property type="evidence" value="ECO:0007669"/>
    <property type="project" value="TreeGrafter"/>
</dbReference>
<name>F2Q1I8_TRIEC</name>
<dbReference type="PRINTS" id="PR00080">
    <property type="entry name" value="SDRFAMILY"/>
</dbReference>
<evidence type="ECO:0000313" key="5">
    <source>
        <dbReference type="Proteomes" id="UP000009169"/>
    </source>
</evidence>
<keyword evidence="2" id="KW-0521">NADP</keyword>
<dbReference type="VEuPathDB" id="FungiDB:TEQG_06993"/>
<dbReference type="InterPro" id="IPR002347">
    <property type="entry name" value="SDR_fam"/>
</dbReference>
<proteinExistence type="inferred from homology"/>
<sequence>MFFNRAGCQALRRAYPYSTRGTPRSWPARYSTTSTPSLGRLKGATCMVTGGSSGIGLGIAQRFLLEGAQRIILVGRNTQRLRDAARQLIPETSLDESPEAAKISHSDRFSLVTGDVGCPEFWCEDVKRLMGKVDILVNAAGVSHSSLLPTAKDEHITQILNTNLRGTIFACRSMTRQALRQRRAQKQQSNDDSTASSYVGSKCIINISSLHASRGGVGVAAYASTKAGVIALTRAIVAESNLSSSGASIRANVIVPGYIDTKMLDELSEKFRKEIVQSIPLRRLGMVEEVADAAVFVATNQYANNCVLNIDGGLSAA</sequence>
<evidence type="ECO:0000313" key="4">
    <source>
        <dbReference type="EMBL" id="EGE08006.1"/>
    </source>
</evidence>
<dbReference type="PANTHER" id="PTHR42760:SF133">
    <property type="entry name" value="3-OXOACYL-[ACYL-CARRIER-PROTEIN] REDUCTASE"/>
    <property type="match status" value="1"/>
</dbReference>
<organism evidence="4 5">
    <name type="scientific">Trichophyton equinum (strain ATCC MYA-4606 / CBS 127.97)</name>
    <name type="common">Horse ringworm fungus</name>
    <dbReference type="NCBI Taxonomy" id="559882"/>
    <lineage>
        <taxon>Eukaryota</taxon>
        <taxon>Fungi</taxon>
        <taxon>Dikarya</taxon>
        <taxon>Ascomycota</taxon>
        <taxon>Pezizomycotina</taxon>
        <taxon>Eurotiomycetes</taxon>
        <taxon>Eurotiomycetidae</taxon>
        <taxon>Onygenales</taxon>
        <taxon>Arthrodermataceae</taxon>
        <taxon>Trichophyton</taxon>
    </lineage>
</organism>
<dbReference type="PRINTS" id="PR00081">
    <property type="entry name" value="GDHRDH"/>
</dbReference>
<dbReference type="EMBL" id="DS995770">
    <property type="protein sequence ID" value="EGE08006.1"/>
    <property type="molecule type" value="Genomic_DNA"/>
</dbReference>
<dbReference type="AlphaFoldDB" id="F2Q1I8"/>
<dbReference type="InterPro" id="IPR036291">
    <property type="entry name" value="NAD(P)-bd_dom_sf"/>
</dbReference>
<keyword evidence="3" id="KW-0560">Oxidoreductase</keyword>
<protein>
    <submittedName>
        <fullName evidence="4">3-oxoacyl-acyl carrier protein reductase</fullName>
    </submittedName>
</protein>
<accession>F2Q1I8</accession>
<evidence type="ECO:0000256" key="2">
    <source>
        <dbReference type="ARBA" id="ARBA00022857"/>
    </source>
</evidence>
<dbReference type="Pfam" id="PF13561">
    <property type="entry name" value="adh_short_C2"/>
    <property type="match status" value="1"/>
</dbReference>
<keyword evidence="5" id="KW-1185">Reference proteome</keyword>
<dbReference type="OrthoDB" id="47007at2759"/>
<dbReference type="Gene3D" id="3.40.50.720">
    <property type="entry name" value="NAD(P)-binding Rossmann-like Domain"/>
    <property type="match status" value="1"/>
</dbReference>
<dbReference type="HOGENOM" id="CLU_010194_1_3_1"/>
<dbReference type="GO" id="GO:0016616">
    <property type="term" value="F:oxidoreductase activity, acting on the CH-OH group of donors, NAD or NADP as acceptor"/>
    <property type="evidence" value="ECO:0007669"/>
    <property type="project" value="TreeGrafter"/>
</dbReference>